<name>T0Z2E6_9ZZZZ</name>
<proteinExistence type="predicted"/>
<gene>
    <name evidence="1" type="ORF">B2A_10505</name>
</gene>
<evidence type="ECO:0000313" key="1">
    <source>
        <dbReference type="EMBL" id="EQD42081.1"/>
    </source>
</evidence>
<accession>T0Z2E6</accession>
<reference evidence="1" key="2">
    <citation type="journal article" date="2014" name="ISME J.">
        <title>Microbial stratification in low pH oxic and suboxic macroscopic growths along an acid mine drainage.</title>
        <authorList>
            <person name="Mendez-Garcia C."/>
            <person name="Mesa V."/>
            <person name="Sprenger R.R."/>
            <person name="Richter M."/>
            <person name="Diez M.S."/>
            <person name="Solano J."/>
            <person name="Bargiela R."/>
            <person name="Golyshina O.V."/>
            <person name="Manteca A."/>
            <person name="Ramos J.L."/>
            <person name="Gallego J.R."/>
            <person name="Llorente I."/>
            <person name="Martins Dos Santos V.A."/>
            <person name="Jensen O.N."/>
            <person name="Pelaez A.I."/>
            <person name="Sanchez J."/>
            <person name="Ferrer M."/>
        </authorList>
    </citation>
    <scope>NUCLEOTIDE SEQUENCE</scope>
</reference>
<protein>
    <submittedName>
        <fullName evidence="1">Uncharacterized protein</fullName>
    </submittedName>
</protein>
<sequence>TVDKSSLRFAEKGTFDPNFEVKFARKETDFYSMNNAWIVDLGRGSRIKISPMELEIAYKLYLGSEKDFDDAAHLYVIFKKILDIGKLRDFLKKLGIKMSVAKKILDEDV</sequence>
<feature type="non-terminal residue" evidence="1">
    <location>
        <position position="1"/>
    </location>
</feature>
<organism evidence="1">
    <name type="scientific">mine drainage metagenome</name>
    <dbReference type="NCBI Taxonomy" id="410659"/>
    <lineage>
        <taxon>unclassified sequences</taxon>
        <taxon>metagenomes</taxon>
        <taxon>ecological metagenomes</taxon>
    </lineage>
</organism>
<comment type="caution">
    <text evidence="1">The sequence shown here is derived from an EMBL/GenBank/DDBJ whole genome shotgun (WGS) entry which is preliminary data.</text>
</comment>
<dbReference type="EMBL" id="AUZZ01007570">
    <property type="protein sequence ID" value="EQD42081.1"/>
    <property type="molecule type" value="Genomic_DNA"/>
</dbReference>
<reference evidence="1" key="1">
    <citation type="submission" date="2013-08" db="EMBL/GenBank/DDBJ databases">
        <authorList>
            <person name="Mendez C."/>
            <person name="Richter M."/>
            <person name="Ferrer M."/>
            <person name="Sanchez J."/>
        </authorList>
    </citation>
    <scope>NUCLEOTIDE SEQUENCE</scope>
</reference>
<dbReference type="AlphaFoldDB" id="T0Z2E6"/>